<accession>A0A7G9Z613</accession>
<keyword evidence="1" id="KW-0472">Membrane</keyword>
<keyword evidence="1" id="KW-1133">Transmembrane helix</keyword>
<dbReference type="EMBL" id="MT631625">
    <property type="protein sequence ID" value="QNO55697.1"/>
    <property type="molecule type" value="Genomic_DNA"/>
</dbReference>
<dbReference type="AlphaFoldDB" id="A0A7G9Z613"/>
<evidence type="ECO:0000313" key="2">
    <source>
        <dbReference type="EMBL" id="QNO55697.1"/>
    </source>
</evidence>
<feature type="transmembrane region" description="Helical" evidence="1">
    <location>
        <begin position="7"/>
        <end position="26"/>
    </location>
</feature>
<organism evidence="2">
    <name type="scientific">Candidatus Methanophaga sp. ANME-1 ERB7</name>
    <dbReference type="NCBI Taxonomy" id="2759913"/>
    <lineage>
        <taxon>Archaea</taxon>
        <taxon>Methanobacteriati</taxon>
        <taxon>Methanobacteriota</taxon>
        <taxon>Stenosarchaea group</taxon>
        <taxon>Methanomicrobia</taxon>
        <taxon>Candidatus Methanophagales</taxon>
        <taxon>Candidatus Methanophagaceae</taxon>
        <taxon>Candidatus Methanophaga</taxon>
    </lineage>
</organism>
<proteinExistence type="predicted"/>
<sequence length="88" mass="9655">MNTNKKFVILLEILVITFLVMSVVSVCGLSDSSADIYAYPSIVNPGDEITVTFSGAPGFELDWIAMYKVGDPNEEEYDMGYYLGGVTE</sequence>
<gene>
    <name evidence="2" type="ORF">EEOEGNLI_00034</name>
</gene>
<reference evidence="2" key="1">
    <citation type="submission" date="2020-06" db="EMBL/GenBank/DDBJ databases">
        <title>Unique genomic features of the anaerobic methanotrophic archaea.</title>
        <authorList>
            <person name="Chadwick G.L."/>
            <person name="Skennerton C.T."/>
            <person name="Laso-Perez R."/>
            <person name="Leu A.O."/>
            <person name="Speth D.R."/>
            <person name="Yu H."/>
            <person name="Morgan-Lang C."/>
            <person name="Hatzenpichler R."/>
            <person name="Goudeau D."/>
            <person name="Malmstrom R."/>
            <person name="Brazelton W.J."/>
            <person name="Woyke T."/>
            <person name="Hallam S.J."/>
            <person name="Tyson G.W."/>
            <person name="Wegener G."/>
            <person name="Boetius A."/>
            <person name="Orphan V."/>
        </authorList>
    </citation>
    <scope>NUCLEOTIDE SEQUENCE</scope>
</reference>
<keyword evidence="1" id="KW-0812">Transmembrane</keyword>
<protein>
    <submittedName>
        <fullName evidence="2">Uncharacterized protein</fullName>
    </submittedName>
</protein>
<evidence type="ECO:0000256" key="1">
    <source>
        <dbReference type="SAM" id="Phobius"/>
    </source>
</evidence>
<name>A0A7G9Z613_9EURY</name>